<gene>
    <name evidence="8" type="ORF">HKBW3S43_02097</name>
</gene>
<dbReference type="AlphaFoldDB" id="A0A6V8PV94"/>
<comment type="cofactor">
    <cofactor evidence="1">
        <name>FAD</name>
        <dbReference type="ChEBI" id="CHEBI:57692"/>
    </cofactor>
</comment>
<dbReference type="InterPro" id="IPR000447">
    <property type="entry name" value="G3P_DH_FAD-dep"/>
</dbReference>
<evidence type="ECO:0000256" key="4">
    <source>
        <dbReference type="ARBA" id="ARBA00022827"/>
    </source>
</evidence>
<protein>
    <submittedName>
        <fullName evidence="8">Glycerol-3-phosphate dehydrogenase</fullName>
    </submittedName>
</protein>
<keyword evidence="3" id="KW-0285">Flavoprotein</keyword>
<evidence type="ECO:0000259" key="7">
    <source>
        <dbReference type="Pfam" id="PF01266"/>
    </source>
</evidence>
<sequence>MRRTAVVMGGGSTGAATAHDLALRGLKVILVERGAIASGTTGRSHCLLHSGGRYAVTDQAQVIPQPLNGRTSDGNGALQSEGALPPLHAIRPRGQETTLGGPRLPAGVQQHTDARAAGLLRRTPPKARMAPQTTLLLPTVTPHNTP</sequence>
<dbReference type="PANTHER" id="PTHR11985">
    <property type="entry name" value="GLYCEROL-3-PHOSPHATE DEHYDROGENASE"/>
    <property type="match status" value="1"/>
</dbReference>
<dbReference type="SUPFAM" id="SSF51905">
    <property type="entry name" value="FAD/NAD(P)-binding domain"/>
    <property type="match status" value="1"/>
</dbReference>
<dbReference type="Gene3D" id="3.50.50.60">
    <property type="entry name" value="FAD/NAD(P)-binding domain"/>
    <property type="match status" value="1"/>
</dbReference>
<evidence type="ECO:0000256" key="1">
    <source>
        <dbReference type="ARBA" id="ARBA00001974"/>
    </source>
</evidence>
<evidence type="ECO:0000256" key="3">
    <source>
        <dbReference type="ARBA" id="ARBA00022630"/>
    </source>
</evidence>
<dbReference type="RefSeq" id="WP_369074491.1">
    <property type="nucleotide sequence ID" value="NZ_BLSB01000562.1"/>
</dbReference>
<dbReference type="InterPro" id="IPR036188">
    <property type="entry name" value="FAD/NAD-bd_sf"/>
</dbReference>
<reference evidence="8 9" key="1">
    <citation type="journal article" date="2020" name="Front. Microbiol.">
        <title>Single-cell genomics of novel Actinobacteria with the Wood-Ljungdahl pathway discovered in a serpentinizing system.</title>
        <authorList>
            <person name="Merino N."/>
            <person name="Kawai M."/>
            <person name="Boyd E.S."/>
            <person name="Colman D.R."/>
            <person name="McGlynn S.E."/>
            <person name="Nealson K.H."/>
            <person name="Kurokawa K."/>
            <person name="Hongoh Y."/>
        </authorList>
    </citation>
    <scope>NUCLEOTIDE SEQUENCE [LARGE SCALE GENOMIC DNA]</scope>
    <source>
        <strain evidence="8 9">S43</strain>
    </source>
</reference>
<comment type="caution">
    <text evidence="8">The sequence shown here is derived from an EMBL/GenBank/DDBJ whole genome shotgun (WGS) entry which is preliminary data.</text>
</comment>
<dbReference type="GO" id="GO:0004368">
    <property type="term" value="F:glycerol-3-phosphate dehydrogenase (quinone) activity"/>
    <property type="evidence" value="ECO:0007669"/>
    <property type="project" value="InterPro"/>
</dbReference>
<feature type="domain" description="FAD dependent oxidoreductase" evidence="7">
    <location>
        <begin position="5"/>
        <end position="57"/>
    </location>
</feature>
<dbReference type="Proteomes" id="UP000576480">
    <property type="component" value="Unassembled WGS sequence"/>
</dbReference>
<proteinExistence type="inferred from homology"/>
<name>A0A6V8PV94_9ACTN</name>
<dbReference type="InterPro" id="IPR006076">
    <property type="entry name" value="FAD-dep_OxRdtase"/>
</dbReference>
<dbReference type="EMBL" id="BLSB01000562">
    <property type="protein sequence ID" value="GFP36308.1"/>
    <property type="molecule type" value="Genomic_DNA"/>
</dbReference>
<evidence type="ECO:0000256" key="5">
    <source>
        <dbReference type="ARBA" id="ARBA00023002"/>
    </source>
</evidence>
<keyword evidence="4" id="KW-0274">FAD</keyword>
<dbReference type="GO" id="GO:0006072">
    <property type="term" value="P:glycerol-3-phosphate metabolic process"/>
    <property type="evidence" value="ECO:0007669"/>
    <property type="project" value="InterPro"/>
</dbReference>
<dbReference type="Pfam" id="PF01266">
    <property type="entry name" value="DAO"/>
    <property type="match status" value="1"/>
</dbReference>
<organism evidence="8 9">
    <name type="scientific">Candidatus Hakubella thermalkaliphila</name>
    <dbReference type="NCBI Taxonomy" id="2754717"/>
    <lineage>
        <taxon>Bacteria</taxon>
        <taxon>Bacillati</taxon>
        <taxon>Actinomycetota</taxon>
        <taxon>Actinomycetota incertae sedis</taxon>
        <taxon>Candidatus Hakubellales</taxon>
        <taxon>Candidatus Hakubellaceae</taxon>
        <taxon>Candidatus Hakubella</taxon>
    </lineage>
</organism>
<comment type="similarity">
    <text evidence="2">Belongs to the FAD-dependent glycerol-3-phosphate dehydrogenase family.</text>
</comment>
<feature type="region of interest" description="Disordered" evidence="6">
    <location>
        <begin position="72"/>
        <end position="107"/>
    </location>
</feature>
<dbReference type="PANTHER" id="PTHR11985:SF15">
    <property type="entry name" value="GLYCEROL-3-PHOSPHATE DEHYDROGENASE, MITOCHONDRIAL"/>
    <property type="match status" value="1"/>
</dbReference>
<feature type="non-terminal residue" evidence="8">
    <location>
        <position position="146"/>
    </location>
</feature>
<evidence type="ECO:0000313" key="8">
    <source>
        <dbReference type="EMBL" id="GFP36308.1"/>
    </source>
</evidence>
<evidence type="ECO:0000256" key="2">
    <source>
        <dbReference type="ARBA" id="ARBA00007330"/>
    </source>
</evidence>
<evidence type="ECO:0000256" key="6">
    <source>
        <dbReference type="SAM" id="MobiDB-lite"/>
    </source>
</evidence>
<keyword evidence="5" id="KW-0560">Oxidoreductase</keyword>
<accession>A0A6V8PV94</accession>
<evidence type="ECO:0000313" key="9">
    <source>
        <dbReference type="Proteomes" id="UP000576480"/>
    </source>
</evidence>